<keyword evidence="4" id="KW-1185">Reference proteome</keyword>
<dbReference type="InterPro" id="IPR045864">
    <property type="entry name" value="aa-tRNA-synth_II/BPL/LPL"/>
</dbReference>
<dbReference type="InterPro" id="IPR004143">
    <property type="entry name" value="BPL_LPL_catalytic"/>
</dbReference>
<protein>
    <submittedName>
        <fullName evidence="3">Biotin--[acetyl-CoA-carboxylase] ligase</fullName>
        <ecNumber evidence="3">6.3.4.15</ecNumber>
    </submittedName>
</protein>
<accession>A0ABT7N9I1</accession>
<dbReference type="Pfam" id="PF03099">
    <property type="entry name" value="BPL_LplA_LipB"/>
    <property type="match status" value="1"/>
</dbReference>
<dbReference type="RefSeq" id="WP_286659722.1">
    <property type="nucleotide sequence ID" value="NZ_JASZYV010000002.1"/>
</dbReference>
<proteinExistence type="predicted"/>
<dbReference type="CDD" id="cd16442">
    <property type="entry name" value="BPL"/>
    <property type="match status" value="1"/>
</dbReference>
<dbReference type="EMBL" id="JASZYV010000002">
    <property type="protein sequence ID" value="MDM0044599.1"/>
    <property type="molecule type" value="Genomic_DNA"/>
</dbReference>
<keyword evidence="1 3" id="KW-0436">Ligase</keyword>
<gene>
    <name evidence="3" type="ORF">QTH91_08915</name>
</gene>
<evidence type="ECO:0000256" key="1">
    <source>
        <dbReference type="ARBA" id="ARBA00022598"/>
    </source>
</evidence>
<dbReference type="PANTHER" id="PTHR12835:SF5">
    <property type="entry name" value="BIOTIN--PROTEIN LIGASE"/>
    <property type="match status" value="1"/>
</dbReference>
<sequence length="273" mass="28553">MSAADWPMAELEAQLASVLPGCRAEHLAEVDSTNTELMRRARSGVAGPVLLVADRQTAGRGRMGRSWQSAIGAADPASLTFSLGLPLAPKEWSGLSLAVGVALADCLDPDGRASVSLKWPNDLWVEGRKLGGILVETASSAQGGQGNARERHVVIGAGINIAKRPGDGMRTPPACVHEWQPQATAPEVLLSLAAPLLRSVLEFAEAGFGPLAERFARRDALRGHEVALSDGRTGRCEGVGPGGELRVRTGDGVQAITSAEVSVRPSESRANFS</sequence>
<feature type="domain" description="BPL/LPL catalytic" evidence="2">
    <location>
        <begin position="30"/>
        <end position="160"/>
    </location>
</feature>
<dbReference type="Gene3D" id="3.30.930.10">
    <property type="entry name" value="Bira Bifunctional Protein, Domain 2"/>
    <property type="match status" value="1"/>
</dbReference>
<comment type="caution">
    <text evidence="3">The sequence shown here is derived from an EMBL/GenBank/DDBJ whole genome shotgun (WGS) entry which is preliminary data.</text>
</comment>
<dbReference type="SUPFAM" id="SSF55681">
    <property type="entry name" value="Class II aaRS and biotin synthetases"/>
    <property type="match status" value="1"/>
</dbReference>
<evidence type="ECO:0000259" key="2">
    <source>
        <dbReference type="Pfam" id="PF03099"/>
    </source>
</evidence>
<dbReference type="Proteomes" id="UP001174908">
    <property type="component" value="Unassembled WGS sequence"/>
</dbReference>
<dbReference type="EC" id="6.3.4.15" evidence="3"/>
<evidence type="ECO:0000313" key="4">
    <source>
        <dbReference type="Proteomes" id="UP001174908"/>
    </source>
</evidence>
<reference evidence="3" key="1">
    <citation type="submission" date="2023-06" db="EMBL/GenBank/DDBJ databases">
        <authorList>
            <person name="Jiang Y."/>
            <person name="Liu Q."/>
        </authorList>
    </citation>
    <scope>NUCLEOTIDE SEQUENCE</scope>
    <source>
        <strain evidence="3">CGMCC 1.12089</strain>
    </source>
</reference>
<name>A0ABT7N9I1_9BURK</name>
<dbReference type="GO" id="GO:0004077">
    <property type="term" value="F:biotin--[biotin carboxyl-carrier protein] ligase activity"/>
    <property type="evidence" value="ECO:0007669"/>
    <property type="project" value="UniProtKB-EC"/>
</dbReference>
<dbReference type="PANTHER" id="PTHR12835">
    <property type="entry name" value="BIOTIN PROTEIN LIGASE"/>
    <property type="match status" value="1"/>
</dbReference>
<dbReference type="NCBIfam" id="TIGR00121">
    <property type="entry name" value="birA_ligase"/>
    <property type="match status" value="1"/>
</dbReference>
<organism evidence="3 4">
    <name type="scientific">Variovorax dokdonensis</name>
    <dbReference type="NCBI Taxonomy" id="344883"/>
    <lineage>
        <taxon>Bacteria</taxon>
        <taxon>Pseudomonadati</taxon>
        <taxon>Pseudomonadota</taxon>
        <taxon>Betaproteobacteria</taxon>
        <taxon>Burkholderiales</taxon>
        <taxon>Comamonadaceae</taxon>
        <taxon>Variovorax</taxon>
    </lineage>
</organism>
<dbReference type="Gene3D" id="2.30.30.100">
    <property type="match status" value="1"/>
</dbReference>
<dbReference type="InterPro" id="IPR004408">
    <property type="entry name" value="Biotin_CoA_COase_ligase"/>
</dbReference>
<evidence type="ECO:0000313" key="3">
    <source>
        <dbReference type="EMBL" id="MDM0044599.1"/>
    </source>
</evidence>